<dbReference type="InterPro" id="IPR027417">
    <property type="entry name" value="P-loop_NTPase"/>
</dbReference>
<sequence length="517" mass="59770">MEKKIILRNSSIVITNYELGDSPKLESYFKIFDRITFSESYKAMKYDEERKLLFLPRGLDINLIQRYLDCDTSISKDFSSDPYIQGPDIKIKYLPRDDVQKEALTFILGRGQYSDNVNAGQLSVNLPTGKGKTYVSIAAMSFWSARTLVIASTTGWLEQWKNCVGEYTNLNEKSDVLTISGSPTIHKIMNDIIDVSKYTVFLMTHSTINNFASMHGWDKVSELFKKLNIFLKIYDEAHLNFDNIALIDFNTNTKKTIYLTATPGRSDRIENFIYQLYFKNIPDINLFNEDEDPHTRYTAIRFNSRPSPQDMRACANNAYGLDRNAYVNHIVCCNAFYDMMYIVMDKIFNMHGKVLVYIGTNSAIEIVKDWIEENYPEFRGDVGVYTSVIPKEIKQEQLNKRIILSTTKSAGAALDIKDLRATIILAEPFKSDILAKQTLGRTRNPNTDCLEIVDDGFKQITRFYKAKLPVYDKYATECREIKLQRDELAERADRLYKIREKVKKQYEMGYAIIDYTL</sequence>
<dbReference type="GO" id="GO:0016787">
    <property type="term" value="F:hydrolase activity"/>
    <property type="evidence" value="ECO:0007669"/>
    <property type="project" value="UniProtKB-KW"/>
</dbReference>
<feature type="domain" description="Helicase ATP-binding" evidence="6">
    <location>
        <begin position="113"/>
        <end position="281"/>
    </location>
</feature>
<dbReference type="PROSITE" id="PS51192">
    <property type="entry name" value="HELICASE_ATP_BIND_1"/>
    <property type="match status" value="1"/>
</dbReference>
<dbReference type="PANTHER" id="PTHR11274">
    <property type="entry name" value="RAD25/XP-B DNA REPAIR HELICASE"/>
    <property type="match status" value="1"/>
</dbReference>
<evidence type="ECO:0000256" key="5">
    <source>
        <dbReference type="SAM" id="Coils"/>
    </source>
</evidence>
<proteinExistence type="predicted"/>
<dbReference type="SUPFAM" id="SSF52540">
    <property type="entry name" value="P-loop containing nucleoside triphosphate hydrolases"/>
    <property type="match status" value="2"/>
</dbReference>
<dbReference type="Gene3D" id="3.40.50.300">
    <property type="entry name" value="P-loop containing nucleotide triphosphate hydrolases"/>
    <property type="match status" value="2"/>
</dbReference>
<accession>A0A8S5UT89</accession>
<reference evidence="7" key="1">
    <citation type="journal article" date="2021" name="Proc. Natl. Acad. Sci. U.S.A.">
        <title>A Catalog of Tens of Thousands of Viruses from Human Metagenomes Reveals Hidden Associations with Chronic Diseases.</title>
        <authorList>
            <person name="Tisza M.J."/>
            <person name="Buck C.B."/>
        </authorList>
    </citation>
    <scope>NUCLEOTIDE SEQUENCE</scope>
    <source>
        <strain evidence="7">CtYA416</strain>
    </source>
</reference>
<dbReference type="GO" id="GO:0003677">
    <property type="term" value="F:DNA binding"/>
    <property type="evidence" value="ECO:0007669"/>
    <property type="project" value="InterPro"/>
</dbReference>
<evidence type="ECO:0000259" key="6">
    <source>
        <dbReference type="PROSITE" id="PS51192"/>
    </source>
</evidence>
<dbReference type="PANTHER" id="PTHR11274:SF0">
    <property type="entry name" value="GENERAL TRANSCRIPTION AND DNA REPAIR FACTOR IIH HELICASE SUBUNIT XPB"/>
    <property type="match status" value="1"/>
</dbReference>
<dbReference type="InterPro" id="IPR006935">
    <property type="entry name" value="Helicase/UvrB_N"/>
</dbReference>
<keyword evidence="1" id="KW-0547">Nucleotide-binding</keyword>
<evidence type="ECO:0000256" key="2">
    <source>
        <dbReference type="ARBA" id="ARBA00022801"/>
    </source>
</evidence>
<evidence type="ECO:0000256" key="3">
    <source>
        <dbReference type="ARBA" id="ARBA00022806"/>
    </source>
</evidence>
<keyword evidence="2" id="KW-0378">Hydrolase</keyword>
<organism evidence="7">
    <name type="scientific">Myoviridae sp. ctYA416</name>
    <dbReference type="NCBI Taxonomy" id="2825125"/>
    <lineage>
        <taxon>Viruses</taxon>
        <taxon>Duplodnaviria</taxon>
        <taxon>Heunggongvirae</taxon>
        <taxon>Uroviricota</taxon>
        <taxon>Caudoviricetes</taxon>
    </lineage>
</organism>
<evidence type="ECO:0000256" key="1">
    <source>
        <dbReference type="ARBA" id="ARBA00022741"/>
    </source>
</evidence>
<evidence type="ECO:0000256" key="4">
    <source>
        <dbReference type="ARBA" id="ARBA00022840"/>
    </source>
</evidence>
<name>A0A8S5UT89_9CAUD</name>
<keyword evidence="3" id="KW-0347">Helicase</keyword>
<dbReference type="EMBL" id="BK016136">
    <property type="protein sequence ID" value="DAF97712.1"/>
    <property type="molecule type" value="Genomic_DNA"/>
</dbReference>
<dbReference type="InterPro" id="IPR014001">
    <property type="entry name" value="Helicase_ATP-bd"/>
</dbReference>
<feature type="coiled-coil region" evidence="5">
    <location>
        <begin position="471"/>
        <end position="505"/>
    </location>
</feature>
<dbReference type="SMART" id="SM00487">
    <property type="entry name" value="DEXDc"/>
    <property type="match status" value="1"/>
</dbReference>
<protein>
    <submittedName>
        <fullName evidence="7">Cas system-associated protein</fullName>
    </submittedName>
</protein>
<dbReference type="GO" id="GO:0004386">
    <property type="term" value="F:helicase activity"/>
    <property type="evidence" value="ECO:0007669"/>
    <property type="project" value="UniProtKB-KW"/>
</dbReference>
<keyword evidence="5" id="KW-0175">Coiled coil</keyword>
<evidence type="ECO:0000313" key="7">
    <source>
        <dbReference type="EMBL" id="DAF97712.1"/>
    </source>
</evidence>
<dbReference type="Pfam" id="PF04851">
    <property type="entry name" value="ResIII"/>
    <property type="match status" value="1"/>
</dbReference>
<keyword evidence="4" id="KW-0067">ATP-binding</keyword>
<dbReference type="InterPro" id="IPR050615">
    <property type="entry name" value="ATP-dep_DNA_Helicase"/>
</dbReference>
<dbReference type="GO" id="GO:0005524">
    <property type="term" value="F:ATP binding"/>
    <property type="evidence" value="ECO:0007669"/>
    <property type="project" value="UniProtKB-KW"/>
</dbReference>